<gene>
    <name evidence="1" type="ORF">M513_00189</name>
    <name evidence="2" type="ORF">M514_00189</name>
</gene>
<sequence>MGFFVASNVAGCARFMWRRKPLNILKALPQPSALQETAPCAGEPSSGVDCAVSLLSICTGGDDVVPLWLHTWHVNFTSDMLETTVFRYNDDFGPLKN</sequence>
<evidence type="ECO:0000313" key="1">
    <source>
        <dbReference type="EMBL" id="KFD59026.1"/>
    </source>
</evidence>
<dbReference type="EMBL" id="KL363182">
    <property type="protein sequence ID" value="KFD59026.1"/>
    <property type="molecule type" value="Genomic_DNA"/>
</dbReference>
<dbReference type="Proteomes" id="UP000030764">
    <property type="component" value="Unassembled WGS sequence"/>
</dbReference>
<dbReference type="AlphaFoldDB" id="A0A085NUB5"/>
<reference evidence="2 3" key="1">
    <citation type="journal article" date="2014" name="Nat. Genet.">
        <title>Genome and transcriptome of the porcine whipworm Trichuris suis.</title>
        <authorList>
            <person name="Jex A.R."/>
            <person name="Nejsum P."/>
            <person name="Schwarz E.M."/>
            <person name="Hu L."/>
            <person name="Young N.D."/>
            <person name="Hall R.S."/>
            <person name="Korhonen P.K."/>
            <person name="Liao S."/>
            <person name="Thamsborg S."/>
            <person name="Xia J."/>
            <person name="Xu P."/>
            <person name="Wang S."/>
            <person name="Scheerlinck J.P."/>
            <person name="Hofmann A."/>
            <person name="Sternberg P.W."/>
            <person name="Wang J."/>
            <person name="Gasser R.B."/>
        </authorList>
    </citation>
    <scope>NUCLEOTIDE SEQUENCE [LARGE SCALE GENOMIC DNA]</scope>
    <source>
        <strain evidence="2">DCEP-RM93F</strain>
        <strain evidence="1">DCEP-RM93M</strain>
    </source>
</reference>
<dbReference type="EMBL" id="KL367475">
    <property type="protein sequence ID" value="KFD73061.1"/>
    <property type="molecule type" value="Genomic_DNA"/>
</dbReference>
<proteinExistence type="predicted"/>
<organism evidence="2">
    <name type="scientific">Trichuris suis</name>
    <name type="common">pig whipworm</name>
    <dbReference type="NCBI Taxonomy" id="68888"/>
    <lineage>
        <taxon>Eukaryota</taxon>
        <taxon>Metazoa</taxon>
        <taxon>Ecdysozoa</taxon>
        <taxon>Nematoda</taxon>
        <taxon>Enoplea</taxon>
        <taxon>Dorylaimia</taxon>
        <taxon>Trichinellida</taxon>
        <taxon>Trichuridae</taxon>
        <taxon>Trichuris</taxon>
    </lineage>
</organism>
<protein>
    <submittedName>
        <fullName evidence="2">Uncharacterized protein</fullName>
    </submittedName>
</protein>
<dbReference type="Proteomes" id="UP000030758">
    <property type="component" value="Unassembled WGS sequence"/>
</dbReference>
<evidence type="ECO:0000313" key="3">
    <source>
        <dbReference type="Proteomes" id="UP000030764"/>
    </source>
</evidence>
<evidence type="ECO:0000313" key="2">
    <source>
        <dbReference type="EMBL" id="KFD73061.1"/>
    </source>
</evidence>
<keyword evidence="3" id="KW-1185">Reference proteome</keyword>
<accession>A0A085NUB5</accession>
<name>A0A085NUB5_9BILA</name>